<organism evidence="2 3">
    <name type="scientific">Anaerotignum neopropionicum</name>
    <dbReference type="NCBI Taxonomy" id="36847"/>
    <lineage>
        <taxon>Bacteria</taxon>
        <taxon>Bacillati</taxon>
        <taxon>Bacillota</taxon>
        <taxon>Clostridia</taxon>
        <taxon>Lachnospirales</taxon>
        <taxon>Anaerotignaceae</taxon>
        <taxon>Anaerotignum</taxon>
    </lineage>
</organism>
<accession>A0A136WB15</accession>
<protein>
    <submittedName>
        <fullName evidence="2">Uncharacterized protein</fullName>
    </submittedName>
</protein>
<evidence type="ECO:0000313" key="2">
    <source>
        <dbReference type="EMBL" id="KXL51710.1"/>
    </source>
</evidence>
<dbReference type="Proteomes" id="UP000070539">
    <property type="component" value="Unassembled WGS sequence"/>
</dbReference>
<name>A0A136WB15_9FIRM</name>
<keyword evidence="1" id="KW-1133">Transmembrane helix</keyword>
<evidence type="ECO:0000313" key="3">
    <source>
        <dbReference type="Proteomes" id="UP000070539"/>
    </source>
</evidence>
<dbReference type="RefSeq" id="WP_066090948.1">
    <property type="nucleotide sequence ID" value="NZ_LRVM01000017.1"/>
</dbReference>
<comment type="caution">
    <text evidence="2">The sequence shown here is derived from an EMBL/GenBank/DDBJ whole genome shotgun (WGS) entry which is preliminary data.</text>
</comment>
<proteinExistence type="predicted"/>
<evidence type="ECO:0000256" key="1">
    <source>
        <dbReference type="SAM" id="Phobius"/>
    </source>
</evidence>
<keyword evidence="1" id="KW-0812">Transmembrane</keyword>
<reference evidence="2 3" key="1">
    <citation type="submission" date="2016-01" db="EMBL/GenBank/DDBJ databases">
        <title>Genome sequence of Clostridium neopropionicum X4, DSM-3847.</title>
        <authorList>
            <person name="Poehlein A."/>
            <person name="Beck M.H."/>
            <person name="Bengelsdorf F.R."/>
            <person name="Daniel R."/>
            <person name="Duerre P."/>
        </authorList>
    </citation>
    <scope>NUCLEOTIDE SEQUENCE [LARGE SCALE GENOMIC DNA]</scope>
    <source>
        <strain evidence="2 3">DSM-3847</strain>
    </source>
</reference>
<gene>
    <name evidence="2" type="ORF">CLNEO_29150</name>
</gene>
<sequence>MKETNMTVVKLSAFVIVIVVAFIVFYQLSRESTHIIKSEEITIEAALKEMPIINISPEETAFMQNLRQNPDVEAALEREQITELSTEKGAELAAGILPDDIKISELSVINQSVVFSYFINDYQVFLEIFPDNKIRKTIGVFAKNGNVKTVYENLDNITFKKSKF</sequence>
<feature type="transmembrane region" description="Helical" evidence="1">
    <location>
        <begin position="7"/>
        <end position="28"/>
    </location>
</feature>
<keyword evidence="3" id="KW-1185">Reference proteome</keyword>
<keyword evidence="1" id="KW-0472">Membrane</keyword>
<dbReference type="AlphaFoldDB" id="A0A136WB15"/>
<dbReference type="EMBL" id="LRVM01000017">
    <property type="protein sequence ID" value="KXL51710.1"/>
    <property type="molecule type" value="Genomic_DNA"/>
</dbReference>